<keyword evidence="1" id="KW-0479">Metal-binding</keyword>
<dbReference type="EMBL" id="LNIX01000002">
    <property type="protein sequence ID" value="OXA59533.1"/>
    <property type="molecule type" value="Genomic_DNA"/>
</dbReference>
<keyword evidence="3" id="KW-1133">Transmembrane helix</keyword>
<feature type="region of interest" description="Disordered" evidence="2">
    <location>
        <begin position="1"/>
        <end position="87"/>
    </location>
</feature>
<keyword evidence="1" id="KW-0863">Zinc-finger</keyword>
<feature type="domain" description="C2H2-type" evidence="4">
    <location>
        <begin position="183"/>
        <end position="221"/>
    </location>
</feature>
<dbReference type="InterPro" id="IPR013087">
    <property type="entry name" value="Znf_C2H2_type"/>
</dbReference>
<evidence type="ECO:0000259" key="4">
    <source>
        <dbReference type="PROSITE" id="PS50157"/>
    </source>
</evidence>
<evidence type="ECO:0000256" key="3">
    <source>
        <dbReference type="SAM" id="Phobius"/>
    </source>
</evidence>
<evidence type="ECO:0000256" key="1">
    <source>
        <dbReference type="PROSITE-ProRule" id="PRU00042"/>
    </source>
</evidence>
<keyword evidence="1" id="KW-0862">Zinc</keyword>
<gene>
    <name evidence="5" type="ORF">Fcan01_05921</name>
</gene>
<name>A0A226EPI2_FOLCA</name>
<dbReference type="Proteomes" id="UP000198287">
    <property type="component" value="Unassembled WGS sequence"/>
</dbReference>
<keyword evidence="3" id="KW-0472">Membrane</keyword>
<evidence type="ECO:0000313" key="5">
    <source>
        <dbReference type="EMBL" id="OXA59533.1"/>
    </source>
</evidence>
<evidence type="ECO:0000313" key="6">
    <source>
        <dbReference type="Proteomes" id="UP000198287"/>
    </source>
</evidence>
<feature type="domain" description="C2H2-type" evidence="4">
    <location>
        <begin position="102"/>
        <end position="138"/>
    </location>
</feature>
<dbReference type="PROSITE" id="PS50157">
    <property type="entry name" value="ZINC_FINGER_C2H2_2"/>
    <property type="match status" value="2"/>
</dbReference>
<evidence type="ECO:0000256" key="2">
    <source>
        <dbReference type="SAM" id="MobiDB-lite"/>
    </source>
</evidence>
<protein>
    <recommendedName>
        <fullName evidence="4">C2H2-type domain-containing protein</fullName>
    </recommendedName>
</protein>
<dbReference type="AlphaFoldDB" id="A0A226EPI2"/>
<keyword evidence="6" id="KW-1185">Reference proteome</keyword>
<accession>A0A226EPI2</accession>
<sequence>MNRRKCRKVTYTEDSDDSTSDPNHHSEGQVDEISPNNFSPLPTHHSGEEKDDDDSTHHSEEDDDSSTSDPNHYSVGQVEDDYNSPPSYQYCVEVEEGTDKPFICAVRRTDQEEKCGRRYKRRNAVNKHQRMDHLATDEDKEAEKERYREYRKKSLYGVRSDGSAKAYRGKKKAKGFDQHQKSFVCDFEVVEGDNRELCGRSYCYETSLTRHQKKDHLGTPAEQALLTARQKEYAIKNNRPKQMGTVVSCHIGTLPRLEINLIGDTTRNRSDAEKEYLNTTASVIDRQTRKPYYFYHLIILPQLAVEAIGCPLAYLSSIKDDPSKIVYEYFGTHYQNRPCRMHTDARECYKSSVAHLMAEETEDGTSKYVCYSIQHPDFEFTNQTSVENKNAALLKEAWKLIEMDGRRMTGLNQDRVQWISLNKKGEIQQGIDGGMTLADAARSLWTMAEL</sequence>
<proteinExistence type="predicted"/>
<keyword evidence="3" id="KW-0812">Transmembrane</keyword>
<dbReference type="GO" id="GO:0008270">
    <property type="term" value="F:zinc ion binding"/>
    <property type="evidence" value="ECO:0007669"/>
    <property type="project" value="UniProtKB-KW"/>
</dbReference>
<comment type="caution">
    <text evidence="5">The sequence shown here is derived from an EMBL/GenBank/DDBJ whole genome shotgun (WGS) entry which is preliminary data.</text>
</comment>
<reference evidence="5 6" key="1">
    <citation type="submission" date="2015-12" db="EMBL/GenBank/DDBJ databases">
        <title>The genome of Folsomia candida.</title>
        <authorList>
            <person name="Faddeeva A."/>
            <person name="Derks M.F."/>
            <person name="Anvar Y."/>
            <person name="Smit S."/>
            <person name="Van Straalen N."/>
            <person name="Roelofs D."/>
        </authorList>
    </citation>
    <scope>NUCLEOTIDE SEQUENCE [LARGE SCALE GENOMIC DNA]</scope>
    <source>
        <strain evidence="5 6">VU population</strain>
        <tissue evidence="5">Whole body</tissue>
    </source>
</reference>
<dbReference type="Gene3D" id="3.30.160.60">
    <property type="entry name" value="Classic Zinc Finger"/>
    <property type="match status" value="1"/>
</dbReference>
<organism evidence="5 6">
    <name type="scientific">Folsomia candida</name>
    <name type="common">Springtail</name>
    <dbReference type="NCBI Taxonomy" id="158441"/>
    <lineage>
        <taxon>Eukaryota</taxon>
        <taxon>Metazoa</taxon>
        <taxon>Ecdysozoa</taxon>
        <taxon>Arthropoda</taxon>
        <taxon>Hexapoda</taxon>
        <taxon>Collembola</taxon>
        <taxon>Entomobryomorpha</taxon>
        <taxon>Isotomoidea</taxon>
        <taxon>Isotomidae</taxon>
        <taxon>Proisotominae</taxon>
        <taxon>Folsomia</taxon>
    </lineage>
</organism>
<feature type="transmembrane region" description="Helical" evidence="3">
    <location>
        <begin position="292"/>
        <end position="315"/>
    </location>
</feature>